<reference evidence="3" key="1">
    <citation type="journal article" date="2014" name="Int. J. Syst. Evol. Microbiol.">
        <title>Complete genome sequence of Corynebacterium casei LMG S-19264T (=DSM 44701T), isolated from a smear-ripened cheese.</title>
        <authorList>
            <consortium name="US DOE Joint Genome Institute (JGI-PGF)"/>
            <person name="Walter F."/>
            <person name="Albersmeier A."/>
            <person name="Kalinowski J."/>
            <person name="Ruckert C."/>
        </authorList>
    </citation>
    <scope>NUCLEOTIDE SEQUENCE</scope>
    <source>
        <strain evidence="3">CGMCC 1.15794</strain>
    </source>
</reference>
<comment type="caution">
    <text evidence="3">The sequence shown here is derived from an EMBL/GenBank/DDBJ whole genome shotgun (WGS) entry which is preliminary data.</text>
</comment>
<evidence type="ECO:0000256" key="1">
    <source>
        <dbReference type="SAM" id="MobiDB-lite"/>
    </source>
</evidence>
<dbReference type="EMBL" id="BMJY01000002">
    <property type="protein sequence ID" value="GGH36845.1"/>
    <property type="molecule type" value="Genomic_DNA"/>
</dbReference>
<dbReference type="Gene3D" id="3.40.50.1820">
    <property type="entry name" value="alpha/beta hydrolase"/>
    <property type="match status" value="1"/>
</dbReference>
<proteinExistence type="predicted"/>
<dbReference type="Pfam" id="PF00561">
    <property type="entry name" value="Abhydrolase_1"/>
    <property type="match status" value="1"/>
</dbReference>
<dbReference type="Proteomes" id="UP000657592">
    <property type="component" value="Unassembled WGS sequence"/>
</dbReference>
<dbReference type="InterPro" id="IPR050471">
    <property type="entry name" value="AB_hydrolase"/>
</dbReference>
<keyword evidence="4" id="KW-1185">Reference proteome</keyword>
<evidence type="ECO:0000259" key="2">
    <source>
        <dbReference type="Pfam" id="PF00561"/>
    </source>
</evidence>
<dbReference type="GO" id="GO:0003824">
    <property type="term" value="F:catalytic activity"/>
    <property type="evidence" value="ECO:0007669"/>
    <property type="project" value="UniProtKB-ARBA"/>
</dbReference>
<gene>
    <name evidence="3" type="ORF">GCM10010921_06250</name>
</gene>
<evidence type="ECO:0000313" key="4">
    <source>
        <dbReference type="Proteomes" id="UP000657592"/>
    </source>
</evidence>
<dbReference type="AlphaFoldDB" id="A0A917ML93"/>
<dbReference type="RefSeq" id="WP_188754798.1">
    <property type="nucleotide sequence ID" value="NZ_BMJY01000002.1"/>
</dbReference>
<dbReference type="InterPro" id="IPR029058">
    <property type="entry name" value="AB_hydrolase_fold"/>
</dbReference>
<dbReference type="SUPFAM" id="SSF53474">
    <property type="entry name" value="alpha/beta-Hydrolases"/>
    <property type="match status" value="1"/>
</dbReference>
<reference evidence="3" key="2">
    <citation type="submission" date="2020-09" db="EMBL/GenBank/DDBJ databases">
        <authorList>
            <person name="Sun Q."/>
            <person name="Zhou Y."/>
        </authorList>
    </citation>
    <scope>NUCLEOTIDE SEQUENCE</scope>
    <source>
        <strain evidence="3">CGMCC 1.15794</strain>
    </source>
</reference>
<feature type="region of interest" description="Disordered" evidence="1">
    <location>
        <begin position="130"/>
        <end position="150"/>
    </location>
</feature>
<name>A0A917ML93_9MICO</name>
<evidence type="ECO:0000313" key="3">
    <source>
        <dbReference type="EMBL" id="GGH36845.1"/>
    </source>
</evidence>
<feature type="domain" description="AB hydrolase-1" evidence="2">
    <location>
        <begin position="33"/>
        <end position="165"/>
    </location>
</feature>
<accession>A0A917ML93</accession>
<protein>
    <submittedName>
        <fullName evidence="3">Dihydrolipoamide acetyltransferase</fullName>
    </submittedName>
</protein>
<dbReference type="PANTHER" id="PTHR43433:SF5">
    <property type="entry name" value="AB HYDROLASE-1 DOMAIN-CONTAINING PROTEIN"/>
    <property type="match status" value="1"/>
</dbReference>
<organism evidence="3 4">
    <name type="scientific">Microbacterium album</name>
    <dbReference type="NCBI Taxonomy" id="2053191"/>
    <lineage>
        <taxon>Bacteria</taxon>
        <taxon>Bacillati</taxon>
        <taxon>Actinomycetota</taxon>
        <taxon>Actinomycetes</taxon>
        <taxon>Micrococcales</taxon>
        <taxon>Microbacteriaceae</taxon>
        <taxon>Microbacterium</taxon>
    </lineage>
</organism>
<dbReference type="PANTHER" id="PTHR43433">
    <property type="entry name" value="HYDROLASE, ALPHA/BETA FOLD FAMILY PROTEIN"/>
    <property type="match status" value="1"/>
</dbReference>
<dbReference type="PRINTS" id="PR00111">
    <property type="entry name" value="ABHYDROLASE"/>
</dbReference>
<dbReference type="InterPro" id="IPR000073">
    <property type="entry name" value="AB_hydrolase_1"/>
</dbReference>
<sequence length="264" mass="28704">MSPWTSPRGWSRGEAAADDGTSLAYWTAGNGDPLVLIAGQSLDHTSWRIAVELLLPGRRLIVFDHRGVGHSGAGTPDRFDTRSFAGDVRAVLDATGVARADVLGHSMGGRIAQWLAIDHPERVRRVVLASTSAGDAHGSPRTPDADDALRSGDRDRIAQVFFTRHPGWFAHLLAIEPGAAIRSRHRRASRRHDALDELHRIGARTLILHGEADCLVPLDHARTLHDRIPLAELAVLRGARHGIVVEGGPAVRHIERFLSPGRSF</sequence>